<gene>
    <name evidence="5" type="ORF">NQ317_002151</name>
</gene>
<dbReference type="Pfam" id="PF00270">
    <property type="entry name" value="DEAD"/>
    <property type="match status" value="1"/>
</dbReference>
<reference evidence="5" key="1">
    <citation type="journal article" date="2023" name="Insect Mol. Biol.">
        <title>Genome sequencing provides insights into the evolution of gene families encoding plant cell wall-degrading enzymes in longhorned beetles.</title>
        <authorList>
            <person name="Shin N.R."/>
            <person name="Okamura Y."/>
            <person name="Kirsch R."/>
            <person name="Pauchet Y."/>
        </authorList>
    </citation>
    <scope>NUCLEOTIDE SEQUENCE</scope>
    <source>
        <strain evidence="5">MMC_N1</strain>
    </source>
</reference>
<dbReference type="PANTHER" id="PTHR18934:SF221">
    <property type="entry name" value="ATP-DEPENDENT RNA HELICASE DHX34-RELATED"/>
    <property type="match status" value="1"/>
</dbReference>
<protein>
    <recommendedName>
        <fullName evidence="4">Helicase ATP-binding domain-containing protein</fullName>
    </recommendedName>
</protein>
<dbReference type="InterPro" id="IPR014001">
    <property type="entry name" value="Helicase_ATP-bd"/>
</dbReference>
<keyword evidence="2" id="KW-0547">Nucleotide-binding</keyword>
<name>A0ABQ9JWA8_9CUCU</name>
<dbReference type="InterPro" id="IPR027417">
    <property type="entry name" value="P-loop_NTPase"/>
</dbReference>
<dbReference type="EMBL" id="JAPWTJ010000153">
    <property type="protein sequence ID" value="KAJ8981977.1"/>
    <property type="molecule type" value="Genomic_DNA"/>
</dbReference>
<feature type="domain" description="Helicase ATP-binding" evidence="4">
    <location>
        <begin position="162"/>
        <end position="322"/>
    </location>
</feature>
<evidence type="ECO:0000313" key="5">
    <source>
        <dbReference type="EMBL" id="KAJ8981977.1"/>
    </source>
</evidence>
<keyword evidence="2" id="KW-0347">Helicase</keyword>
<feature type="region of interest" description="Disordered" evidence="3">
    <location>
        <begin position="1"/>
        <end position="38"/>
    </location>
</feature>
<dbReference type="InterPro" id="IPR011545">
    <property type="entry name" value="DEAD/DEAH_box_helicase_dom"/>
</dbReference>
<evidence type="ECO:0000256" key="1">
    <source>
        <dbReference type="ARBA" id="ARBA00022801"/>
    </source>
</evidence>
<keyword evidence="1" id="KW-0378">Hydrolase</keyword>
<evidence type="ECO:0000313" key="6">
    <source>
        <dbReference type="Proteomes" id="UP001162164"/>
    </source>
</evidence>
<dbReference type="Gene3D" id="3.40.50.300">
    <property type="entry name" value="P-loop containing nucleotide triphosphate hydrolases"/>
    <property type="match status" value="1"/>
</dbReference>
<evidence type="ECO:0000256" key="2">
    <source>
        <dbReference type="ARBA" id="ARBA00022806"/>
    </source>
</evidence>
<keyword evidence="2" id="KW-0067">ATP-binding</keyword>
<sequence length="351" mass="41188">MDYRGKRRRNESDSKHNYKRRRSRSRSPSTSTKSRPDLYKDKKIGDYKYELARFLEEQSGITNPKDFWTFYDKYQAVQASKNLTSTETKLLNIHFIEPVKALYDKLPVLDKRGERVRISPRRLRQFPVNDTDFQQKTSFAKLKKLKTAQGDLPIAQHRNDIIEKLKEARVMLIAGDTGCGKSTQVPQYVLEAGYNKIVCTQPRRIACVSLAKRVAYETLTEYKNTVGYQIRFEKTKRADTKIVFMTEGLLLRQASEQETLNSYDVIILDEVHERHLYGDFLIGIMKCLLHKRDDFKLILMSATINLQLFTDYFAEENVQVIEVPGRLYPIEMHYRPIIKDPFREKKGQIRL</sequence>
<proteinExistence type="predicted"/>
<comment type="caution">
    <text evidence="5">The sequence shown here is derived from an EMBL/GenBank/DDBJ whole genome shotgun (WGS) entry which is preliminary data.</text>
</comment>
<organism evidence="5 6">
    <name type="scientific">Molorchus minor</name>
    <dbReference type="NCBI Taxonomy" id="1323400"/>
    <lineage>
        <taxon>Eukaryota</taxon>
        <taxon>Metazoa</taxon>
        <taxon>Ecdysozoa</taxon>
        <taxon>Arthropoda</taxon>
        <taxon>Hexapoda</taxon>
        <taxon>Insecta</taxon>
        <taxon>Pterygota</taxon>
        <taxon>Neoptera</taxon>
        <taxon>Endopterygota</taxon>
        <taxon>Coleoptera</taxon>
        <taxon>Polyphaga</taxon>
        <taxon>Cucujiformia</taxon>
        <taxon>Chrysomeloidea</taxon>
        <taxon>Cerambycidae</taxon>
        <taxon>Lamiinae</taxon>
        <taxon>Monochamini</taxon>
        <taxon>Molorchus</taxon>
    </lineage>
</organism>
<dbReference type="PROSITE" id="PS51192">
    <property type="entry name" value="HELICASE_ATP_BIND_1"/>
    <property type="match status" value="1"/>
</dbReference>
<evidence type="ECO:0000259" key="4">
    <source>
        <dbReference type="PROSITE" id="PS51192"/>
    </source>
</evidence>
<evidence type="ECO:0000256" key="3">
    <source>
        <dbReference type="SAM" id="MobiDB-lite"/>
    </source>
</evidence>
<dbReference type="SMART" id="SM00487">
    <property type="entry name" value="DEXDc"/>
    <property type="match status" value="1"/>
</dbReference>
<keyword evidence="6" id="KW-1185">Reference proteome</keyword>
<dbReference type="SUPFAM" id="SSF52540">
    <property type="entry name" value="P-loop containing nucleoside triphosphate hydrolases"/>
    <property type="match status" value="1"/>
</dbReference>
<accession>A0ABQ9JWA8</accession>
<dbReference type="PANTHER" id="PTHR18934">
    <property type="entry name" value="ATP-DEPENDENT RNA HELICASE"/>
    <property type="match status" value="1"/>
</dbReference>
<dbReference type="Proteomes" id="UP001162164">
    <property type="component" value="Unassembled WGS sequence"/>
</dbReference>
<feature type="compositionally biased region" description="Basic and acidic residues" evidence="3">
    <location>
        <begin position="1"/>
        <end position="16"/>
    </location>
</feature>